<dbReference type="OrthoDB" id="9798693at2"/>
<dbReference type="InterPro" id="IPR011041">
    <property type="entry name" value="Quinoprot_gluc/sorb_DH_b-prop"/>
</dbReference>
<dbReference type="SUPFAM" id="SSF50952">
    <property type="entry name" value="Soluble quinoprotein glucose dehydrogenase"/>
    <property type="match status" value="1"/>
</dbReference>
<accession>A0A1H2YX58</accession>
<sequence>MPTEARRAAGLAAGLILTLAAGSCGPATGEEGARFEAPGRAVAVEMPAEARLRLVGAVDLGLPARGFGGLSGLEVSADGARLVAISDRGGWLAAGIARGGGPDRAPTGLSGARFGPMLAASADGPPAPPAPARRDAEGLAIPDPALAPPWFVSFEQTHRMDRFAGPDAAAEPFVRLDTPTAHHVALTGNDGFEALAVAGDGRLLAAREIWEDRPEDARWIARDGSETPADLPRDSRAPAVGADFAPDGTLWLLRRRFELLGGFSFAIWRHVPQGDGFGPGERMLDLPFGDAADNAEGLAVWVTPAGRTRIILISDDNFVPLQRSILYEFELPD</sequence>
<evidence type="ECO:0000259" key="1">
    <source>
        <dbReference type="Pfam" id="PF13449"/>
    </source>
</evidence>
<protein>
    <recommendedName>
        <fullName evidence="1">Phytase-like domain-containing protein</fullName>
    </recommendedName>
</protein>
<dbReference type="PROSITE" id="PS51257">
    <property type="entry name" value="PROKAR_LIPOPROTEIN"/>
    <property type="match status" value="1"/>
</dbReference>
<dbReference type="AlphaFoldDB" id="A0A1H2YX58"/>
<dbReference type="InterPro" id="IPR014567">
    <property type="entry name" value="UCP031900"/>
</dbReference>
<dbReference type="Pfam" id="PF13449">
    <property type="entry name" value="Phytase-like"/>
    <property type="match status" value="1"/>
</dbReference>
<dbReference type="InterPro" id="IPR027372">
    <property type="entry name" value="Phytase-like_dom"/>
</dbReference>
<name>A0A1H2YX58_9RHOB</name>
<feature type="domain" description="Phytase-like" evidence="1">
    <location>
        <begin position="66"/>
        <end position="318"/>
    </location>
</feature>
<dbReference type="RefSeq" id="WP_092681609.1">
    <property type="nucleotide sequence ID" value="NZ_FNMZ01000003.1"/>
</dbReference>
<dbReference type="STRING" id="356660.SAMN05444336_103290"/>
<reference evidence="2 3" key="1">
    <citation type="submission" date="2016-10" db="EMBL/GenBank/DDBJ databases">
        <authorList>
            <person name="de Groot N.N."/>
        </authorList>
    </citation>
    <scope>NUCLEOTIDE SEQUENCE [LARGE SCALE GENOMIC DNA]</scope>
    <source>
        <strain evidence="2 3">DSM 17890</strain>
    </source>
</reference>
<keyword evidence="3" id="KW-1185">Reference proteome</keyword>
<evidence type="ECO:0000313" key="3">
    <source>
        <dbReference type="Proteomes" id="UP000199118"/>
    </source>
</evidence>
<dbReference type="Proteomes" id="UP000199118">
    <property type="component" value="Unassembled WGS sequence"/>
</dbReference>
<proteinExistence type="predicted"/>
<dbReference type="PIRSF" id="PIRSF031900">
    <property type="entry name" value="UCP031900"/>
    <property type="match status" value="1"/>
</dbReference>
<organism evidence="2 3">
    <name type="scientific">Albimonas donghaensis</name>
    <dbReference type="NCBI Taxonomy" id="356660"/>
    <lineage>
        <taxon>Bacteria</taxon>
        <taxon>Pseudomonadati</taxon>
        <taxon>Pseudomonadota</taxon>
        <taxon>Alphaproteobacteria</taxon>
        <taxon>Rhodobacterales</taxon>
        <taxon>Paracoccaceae</taxon>
        <taxon>Albimonas</taxon>
    </lineage>
</organism>
<evidence type="ECO:0000313" key="2">
    <source>
        <dbReference type="EMBL" id="SDX09671.1"/>
    </source>
</evidence>
<gene>
    <name evidence="2" type="ORF">SAMN05444336_103290</name>
</gene>
<dbReference type="EMBL" id="FNMZ01000003">
    <property type="protein sequence ID" value="SDX09671.1"/>
    <property type="molecule type" value="Genomic_DNA"/>
</dbReference>